<feature type="compositionally biased region" description="Low complexity" evidence="2">
    <location>
        <begin position="36"/>
        <end position="45"/>
    </location>
</feature>
<name>A0A9P6EG66_9AGAR</name>
<feature type="compositionally biased region" description="Basic and acidic residues" evidence="2">
    <location>
        <begin position="221"/>
        <end position="254"/>
    </location>
</feature>
<keyword evidence="1" id="KW-0175">Coiled coil</keyword>
<keyword evidence="4" id="KW-1185">Reference proteome</keyword>
<comment type="caution">
    <text evidence="3">The sequence shown here is derived from an EMBL/GenBank/DDBJ whole genome shotgun (WGS) entry which is preliminary data.</text>
</comment>
<feature type="region of interest" description="Disordered" evidence="2">
    <location>
        <begin position="280"/>
        <end position="300"/>
    </location>
</feature>
<reference evidence="3" key="1">
    <citation type="submission" date="2020-11" db="EMBL/GenBank/DDBJ databases">
        <authorList>
            <consortium name="DOE Joint Genome Institute"/>
            <person name="Ahrendt S."/>
            <person name="Riley R."/>
            <person name="Andreopoulos W."/>
            <person name="Labutti K."/>
            <person name="Pangilinan J."/>
            <person name="Ruiz-Duenas F.J."/>
            <person name="Barrasa J.M."/>
            <person name="Sanchez-Garcia M."/>
            <person name="Camarero S."/>
            <person name="Miyauchi S."/>
            <person name="Serrano A."/>
            <person name="Linde D."/>
            <person name="Babiker R."/>
            <person name="Drula E."/>
            <person name="Ayuso-Fernandez I."/>
            <person name="Pacheco R."/>
            <person name="Padilla G."/>
            <person name="Ferreira P."/>
            <person name="Barriuso J."/>
            <person name="Kellner H."/>
            <person name="Castanera R."/>
            <person name="Alfaro M."/>
            <person name="Ramirez L."/>
            <person name="Pisabarro A.G."/>
            <person name="Kuo A."/>
            <person name="Tritt A."/>
            <person name="Lipzen A."/>
            <person name="He G."/>
            <person name="Yan M."/>
            <person name="Ng V."/>
            <person name="Cullen D."/>
            <person name="Martin F."/>
            <person name="Rosso M.-N."/>
            <person name="Henrissat B."/>
            <person name="Hibbett D."/>
            <person name="Martinez A.T."/>
            <person name="Grigoriev I.V."/>
        </authorList>
    </citation>
    <scope>NUCLEOTIDE SEQUENCE</scope>
    <source>
        <strain evidence="3">CBS 506.95</strain>
    </source>
</reference>
<protein>
    <submittedName>
        <fullName evidence="3">Uncharacterized protein</fullName>
    </submittedName>
</protein>
<accession>A0A9P6EG66</accession>
<feature type="region of interest" description="Disordered" evidence="2">
    <location>
        <begin position="191"/>
        <end position="255"/>
    </location>
</feature>
<gene>
    <name evidence="3" type="ORF">CPB83DRAFT_907020</name>
</gene>
<evidence type="ECO:0000313" key="3">
    <source>
        <dbReference type="EMBL" id="KAF9528313.1"/>
    </source>
</evidence>
<feature type="compositionally biased region" description="Acidic residues" evidence="2">
    <location>
        <begin position="202"/>
        <end position="211"/>
    </location>
</feature>
<evidence type="ECO:0000256" key="1">
    <source>
        <dbReference type="SAM" id="Coils"/>
    </source>
</evidence>
<sequence>MSLRRSLRNKLTPDEDPTLDLTVEELPKKGKRGRADTTSTATSALKKSKKNEPVEQNTMDVGENSEEHKDVGEKIESKPHRTCATATAVPKTRTRVTTEQRKRLDEEYNIKVDQLVSIGHAGKKFLAAIELKQAENEQLENEQAVMNLNQQEKKPKTIQLTPNQLAKKLQNLSNEDYQNLVLKFLGGSDGLDEPNGMAIDSDSSEESNEDNDLQRPKKPKRGETRKAVNDLKADMREGSKKAVETMAVEKKKADTSNLKIMKRSVSGVNPAWLAKATPIRVQASSSKKKPKPTSEESDSEIEILGGLNDEDIISSRPIPVKHRKGKDVYENVVKMDSSDSEPIPTAIKTKGKAAAKKQAPNVKREKKVKVKTEFLPPTPSVNPNVVPAFLNQGAKNGLWQMHFLPTLFHKLYASSNPFNEFASNTDSLSQAVAKCLDDAAPGHTYVLPQGSIVVSMAYDRLTDKRSLFGSNAIKVVDDFFKQSQFDKNPDAVKMYVAYALHAFGPAFWSVPKTRKADGEVDDASRPQGLYESDLFIQTIAPIVTGTKGSCGDYGELIGAIGLGGAALERAFTLYETGSRPTEIPRDMTFSNKYYGHVVFGHIKDAKKLSENAWSRIKAACAKESGEADIQVKPAPPVMQSMEQQRGNLHIPSSPPGGH</sequence>
<proteinExistence type="predicted"/>
<feature type="region of interest" description="Disordered" evidence="2">
    <location>
        <begin position="1"/>
        <end position="100"/>
    </location>
</feature>
<evidence type="ECO:0000256" key="2">
    <source>
        <dbReference type="SAM" id="MobiDB-lite"/>
    </source>
</evidence>
<dbReference type="OrthoDB" id="3070163at2759"/>
<feature type="compositionally biased region" description="Basic and acidic residues" evidence="2">
    <location>
        <begin position="65"/>
        <end position="79"/>
    </location>
</feature>
<feature type="coiled-coil region" evidence="1">
    <location>
        <begin position="122"/>
        <end position="154"/>
    </location>
</feature>
<organism evidence="3 4">
    <name type="scientific">Crepidotus variabilis</name>
    <dbReference type="NCBI Taxonomy" id="179855"/>
    <lineage>
        <taxon>Eukaryota</taxon>
        <taxon>Fungi</taxon>
        <taxon>Dikarya</taxon>
        <taxon>Basidiomycota</taxon>
        <taxon>Agaricomycotina</taxon>
        <taxon>Agaricomycetes</taxon>
        <taxon>Agaricomycetidae</taxon>
        <taxon>Agaricales</taxon>
        <taxon>Agaricineae</taxon>
        <taxon>Crepidotaceae</taxon>
        <taxon>Crepidotus</taxon>
    </lineage>
</organism>
<dbReference type="EMBL" id="MU157854">
    <property type="protein sequence ID" value="KAF9528313.1"/>
    <property type="molecule type" value="Genomic_DNA"/>
</dbReference>
<dbReference type="AlphaFoldDB" id="A0A9P6EG66"/>
<dbReference type="Proteomes" id="UP000807306">
    <property type="component" value="Unassembled WGS sequence"/>
</dbReference>
<evidence type="ECO:0000313" key="4">
    <source>
        <dbReference type="Proteomes" id="UP000807306"/>
    </source>
</evidence>